<name>A0A8J6B395_9EUKA</name>
<organism evidence="3 4">
    <name type="scientific">Carpediemonas membranifera</name>
    <dbReference type="NCBI Taxonomy" id="201153"/>
    <lineage>
        <taxon>Eukaryota</taxon>
        <taxon>Metamonada</taxon>
        <taxon>Carpediemonas-like organisms</taxon>
        <taxon>Carpediemonas</taxon>
    </lineage>
</organism>
<feature type="domain" description="CS" evidence="2">
    <location>
        <begin position="2"/>
        <end position="99"/>
    </location>
</feature>
<dbReference type="GO" id="GO:0036158">
    <property type="term" value="P:outer dynein arm assembly"/>
    <property type="evidence" value="ECO:0007669"/>
    <property type="project" value="TreeGrafter"/>
</dbReference>
<dbReference type="AlphaFoldDB" id="A0A8J6B395"/>
<dbReference type="PROSITE" id="PS51203">
    <property type="entry name" value="CS"/>
    <property type="match status" value="1"/>
</dbReference>
<dbReference type="SUPFAM" id="SSF49764">
    <property type="entry name" value="HSP20-like chaperones"/>
    <property type="match status" value="1"/>
</dbReference>
<dbReference type="GO" id="GO:0003341">
    <property type="term" value="P:cilium movement"/>
    <property type="evidence" value="ECO:0007669"/>
    <property type="project" value="TreeGrafter"/>
</dbReference>
<gene>
    <name evidence="3" type="ORF">J8273_6633</name>
</gene>
<evidence type="ECO:0000256" key="1">
    <source>
        <dbReference type="SAM" id="MobiDB-lite"/>
    </source>
</evidence>
<reference evidence="3" key="1">
    <citation type="submission" date="2021-05" db="EMBL/GenBank/DDBJ databases">
        <title>A free-living protist that lacks canonical eukaryotic 1 DNA replication and segregation systems.</title>
        <authorList>
            <person name="Salas-Leiva D.E."/>
            <person name="Tromer E.C."/>
            <person name="Curtis B.A."/>
            <person name="Jerlstrom-Hultqvist J."/>
            <person name="Kolisko M."/>
            <person name="Yi Z."/>
            <person name="Salas-Leiva J.S."/>
            <person name="Gallot-Lavallee L."/>
            <person name="Kops G.J.P.L."/>
            <person name="Archibald J.M."/>
            <person name="Simpson A.G.B."/>
            <person name="Roger A.J."/>
        </authorList>
    </citation>
    <scope>NUCLEOTIDE SEQUENCE</scope>
    <source>
        <strain evidence="3">BICM</strain>
    </source>
</reference>
<dbReference type="PANTHER" id="PTHR46492">
    <property type="entry name" value="DYNEIN ASSEMBLY FACTOR 4, AXONEMAL"/>
    <property type="match status" value="1"/>
</dbReference>
<feature type="compositionally biased region" description="Low complexity" evidence="1">
    <location>
        <begin position="168"/>
        <end position="180"/>
    </location>
</feature>
<sequence length="243" mass="26584">MVFSLETTVSQTAESILVDVSLPTGVSAKNADMYCTDVHVKLSITDSGRSYLAIVDFAESVDESTCSARVKPSITGKGKVLAISVKKINPGVIWEPILFKASKLDLINRRKQAEERYSANEAQRAKDREAAAKQAKDNETAFQRSEAERQRKDVEQKKKAEMEKAHAAMEAMAQAEAAAKAAREEERKEQAKSNVIAQMADSSSIQASEQAPVPAIPAVRPTMVARTTFKSKGIVRNKQEVTN</sequence>
<feature type="region of interest" description="Disordered" evidence="1">
    <location>
        <begin position="115"/>
        <end position="196"/>
    </location>
</feature>
<evidence type="ECO:0000313" key="4">
    <source>
        <dbReference type="Proteomes" id="UP000717585"/>
    </source>
</evidence>
<protein>
    <submittedName>
        <fullName evidence="3">CS domain</fullName>
    </submittedName>
</protein>
<dbReference type="OrthoDB" id="348005at2759"/>
<dbReference type="PANTHER" id="PTHR46492:SF1">
    <property type="entry name" value="DYNEIN AXONEMAL ASSEMBLY FACTOR 4"/>
    <property type="match status" value="1"/>
</dbReference>
<feature type="compositionally biased region" description="Basic and acidic residues" evidence="1">
    <location>
        <begin position="181"/>
        <end position="191"/>
    </location>
</feature>
<dbReference type="GO" id="GO:0036159">
    <property type="term" value="P:inner dynein arm assembly"/>
    <property type="evidence" value="ECO:0007669"/>
    <property type="project" value="TreeGrafter"/>
</dbReference>
<feature type="compositionally biased region" description="Basic and acidic residues" evidence="1">
    <location>
        <begin position="115"/>
        <end position="167"/>
    </location>
</feature>
<dbReference type="Proteomes" id="UP000717585">
    <property type="component" value="Unassembled WGS sequence"/>
</dbReference>
<dbReference type="InterPro" id="IPR008978">
    <property type="entry name" value="HSP20-like_chaperone"/>
</dbReference>
<evidence type="ECO:0000313" key="3">
    <source>
        <dbReference type="EMBL" id="KAG9392042.1"/>
    </source>
</evidence>
<dbReference type="Gene3D" id="2.60.40.790">
    <property type="match status" value="1"/>
</dbReference>
<dbReference type="InterPro" id="IPR052004">
    <property type="entry name" value="Dynein_assembly_factor_4"/>
</dbReference>
<dbReference type="EMBL" id="JAHDYR010000040">
    <property type="protein sequence ID" value="KAG9392042.1"/>
    <property type="molecule type" value="Genomic_DNA"/>
</dbReference>
<comment type="caution">
    <text evidence="3">The sequence shown here is derived from an EMBL/GenBank/DDBJ whole genome shotgun (WGS) entry which is preliminary data.</text>
</comment>
<keyword evidence="4" id="KW-1185">Reference proteome</keyword>
<accession>A0A8J6B395</accession>
<proteinExistence type="predicted"/>
<dbReference type="InterPro" id="IPR007052">
    <property type="entry name" value="CS_dom"/>
</dbReference>
<evidence type="ECO:0000259" key="2">
    <source>
        <dbReference type="PROSITE" id="PS51203"/>
    </source>
</evidence>